<dbReference type="Pfam" id="PF07715">
    <property type="entry name" value="Plug"/>
    <property type="match status" value="1"/>
</dbReference>
<evidence type="ECO:0000313" key="17">
    <source>
        <dbReference type="Proteomes" id="UP000678374"/>
    </source>
</evidence>
<keyword evidence="10 11" id="KW-0998">Cell outer membrane</keyword>
<evidence type="ECO:0000259" key="15">
    <source>
        <dbReference type="Pfam" id="PF07715"/>
    </source>
</evidence>
<evidence type="ECO:0000256" key="5">
    <source>
        <dbReference type="ARBA" id="ARBA00022692"/>
    </source>
</evidence>
<feature type="domain" description="TonB-dependent receptor-like beta-barrel" evidence="14">
    <location>
        <begin position="260"/>
        <end position="613"/>
    </location>
</feature>
<dbReference type="GO" id="GO:0009279">
    <property type="term" value="C:cell outer membrane"/>
    <property type="evidence" value="ECO:0007669"/>
    <property type="project" value="UniProtKB-SubCell"/>
</dbReference>
<reference evidence="16" key="1">
    <citation type="submission" date="2021-04" db="EMBL/GenBank/DDBJ databases">
        <title>The genome sequence of Ideonella sp. 4Y11.</title>
        <authorList>
            <person name="Liu Y."/>
        </authorList>
    </citation>
    <scope>NUCLEOTIDE SEQUENCE</scope>
    <source>
        <strain evidence="16">4Y11</strain>
    </source>
</reference>
<dbReference type="InterPro" id="IPR037066">
    <property type="entry name" value="Plug_dom_sf"/>
</dbReference>
<comment type="similarity">
    <text evidence="2 11 12">Belongs to the TonB-dependent receptor family.</text>
</comment>
<dbReference type="GO" id="GO:0044718">
    <property type="term" value="P:siderophore transmembrane transport"/>
    <property type="evidence" value="ECO:0007669"/>
    <property type="project" value="TreeGrafter"/>
</dbReference>
<evidence type="ECO:0000256" key="10">
    <source>
        <dbReference type="ARBA" id="ARBA00023237"/>
    </source>
</evidence>
<evidence type="ECO:0000313" key="16">
    <source>
        <dbReference type="EMBL" id="MBQ0958958.1"/>
    </source>
</evidence>
<evidence type="ECO:0000256" key="12">
    <source>
        <dbReference type="RuleBase" id="RU003357"/>
    </source>
</evidence>
<evidence type="ECO:0000256" key="11">
    <source>
        <dbReference type="PROSITE-ProRule" id="PRU01360"/>
    </source>
</evidence>
<dbReference type="InterPro" id="IPR000531">
    <property type="entry name" value="Beta-barrel_TonB"/>
</dbReference>
<evidence type="ECO:0000259" key="14">
    <source>
        <dbReference type="Pfam" id="PF00593"/>
    </source>
</evidence>
<name>A0A940YN36_9BURK</name>
<evidence type="ECO:0000256" key="3">
    <source>
        <dbReference type="ARBA" id="ARBA00022448"/>
    </source>
</evidence>
<keyword evidence="4 11" id="KW-1134">Transmembrane beta strand</keyword>
<dbReference type="EMBL" id="JAGQDE010000005">
    <property type="protein sequence ID" value="MBQ0958958.1"/>
    <property type="molecule type" value="Genomic_DNA"/>
</dbReference>
<evidence type="ECO:0000256" key="2">
    <source>
        <dbReference type="ARBA" id="ARBA00009810"/>
    </source>
</evidence>
<comment type="caution">
    <text evidence="16">The sequence shown here is derived from an EMBL/GenBank/DDBJ whole genome shotgun (WGS) entry which is preliminary data.</text>
</comment>
<dbReference type="PROSITE" id="PS52016">
    <property type="entry name" value="TONB_DEPENDENT_REC_3"/>
    <property type="match status" value="1"/>
</dbReference>
<evidence type="ECO:0000256" key="1">
    <source>
        <dbReference type="ARBA" id="ARBA00004571"/>
    </source>
</evidence>
<evidence type="ECO:0000256" key="8">
    <source>
        <dbReference type="ARBA" id="ARBA00023136"/>
    </source>
</evidence>
<evidence type="ECO:0000256" key="4">
    <source>
        <dbReference type="ARBA" id="ARBA00022452"/>
    </source>
</evidence>
<dbReference type="Gene3D" id="2.170.130.10">
    <property type="entry name" value="TonB-dependent receptor, plug domain"/>
    <property type="match status" value="1"/>
</dbReference>
<dbReference type="GO" id="GO:0015344">
    <property type="term" value="F:siderophore uptake transmembrane transporter activity"/>
    <property type="evidence" value="ECO:0007669"/>
    <property type="project" value="TreeGrafter"/>
</dbReference>
<dbReference type="SUPFAM" id="SSF56935">
    <property type="entry name" value="Porins"/>
    <property type="match status" value="1"/>
</dbReference>
<dbReference type="InterPro" id="IPR036942">
    <property type="entry name" value="Beta-barrel_TonB_sf"/>
</dbReference>
<accession>A0A940YN36</accession>
<evidence type="ECO:0000256" key="13">
    <source>
        <dbReference type="SAM" id="SignalP"/>
    </source>
</evidence>
<sequence length="648" mass="72219">MPSRFPRAVLALLCLALALPASADQDAELAELPLETLLDLPVSGASRLGSRRSDSPASVSVIDRQQIEVLGLRRLSDVLRLVRGIDISSDGSYTYAAVRGMSSIGDYNTRVLLLIDGNRVNDNVFDQAMLGTEFVLDLSQVERVEFIAGPGSAVYGANALFGVINIVTRTPGDGGARGGLRLSHRGAVDSWLSLDTALGDGHLALGAAWQHDRGEAVQEAWFGAARAEGTARLVRSSWSASWATAGWRVNLMTARRSQGTPAAPGIVFGDTRARYIDGTTLLDVEHRQSLGEHLDSVVRAFAGRYRYLGDYPIDYPPVTLNRDHADGDWWGLEGRLLWSPVAQHRVVVGAELQRQQRQWQYNADIDPSPWLYLNDLQRGWRWGAYLDDQWSLAEDWTLHAGARLDHELGRFHTSPRLALVWRATPEWTWRWQHGRAFREPNAYERRYHGDGPGSWQLNPALHGEQVRADEIGVNWSRGPWRVAAAAYRNQADGLTVLHHDPVADRYQVRNLGARGTQGVEADVEALWGADRYHLQLGLNRTMHASPSLGAQTYPQRMAGAQAQWQLGERSVLAVDALARSRRGAAAGHLLLNAQWTLRSEGRSWRLALGLRNLANRRWYDPGPDPLRQPLVRGEARQLWLSWTWEPPR</sequence>
<organism evidence="16 17">
    <name type="scientific">Ideonella aquatica</name>
    <dbReference type="NCBI Taxonomy" id="2824119"/>
    <lineage>
        <taxon>Bacteria</taxon>
        <taxon>Pseudomonadati</taxon>
        <taxon>Pseudomonadota</taxon>
        <taxon>Betaproteobacteria</taxon>
        <taxon>Burkholderiales</taxon>
        <taxon>Sphaerotilaceae</taxon>
        <taxon>Ideonella</taxon>
    </lineage>
</organism>
<keyword evidence="8 11" id="KW-0472">Membrane</keyword>
<feature type="signal peptide" evidence="13">
    <location>
        <begin position="1"/>
        <end position="23"/>
    </location>
</feature>
<dbReference type="RefSeq" id="WP_210801469.1">
    <property type="nucleotide sequence ID" value="NZ_JAGQDE010000005.1"/>
</dbReference>
<keyword evidence="6 13" id="KW-0732">Signal</keyword>
<dbReference type="PANTHER" id="PTHR30069:SF29">
    <property type="entry name" value="HEMOGLOBIN AND HEMOGLOBIN-HAPTOGLOBIN-BINDING PROTEIN 1-RELATED"/>
    <property type="match status" value="1"/>
</dbReference>
<keyword evidence="9 16" id="KW-0675">Receptor</keyword>
<gene>
    <name evidence="16" type="ORF">KAK06_08295</name>
</gene>
<keyword evidence="17" id="KW-1185">Reference proteome</keyword>
<feature type="chain" id="PRO_5038039399" evidence="13">
    <location>
        <begin position="24"/>
        <end position="648"/>
    </location>
</feature>
<dbReference type="InterPro" id="IPR039426">
    <property type="entry name" value="TonB-dep_rcpt-like"/>
</dbReference>
<dbReference type="Pfam" id="PF00593">
    <property type="entry name" value="TonB_dep_Rec_b-barrel"/>
    <property type="match status" value="1"/>
</dbReference>
<comment type="subcellular location">
    <subcellularLocation>
        <location evidence="1 11">Cell outer membrane</location>
        <topology evidence="1 11">Multi-pass membrane protein</topology>
    </subcellularLocation>
</comment>
<keyword evidence="3 11" id="KW-0813">Transport</keyword>
<feature type="domain" description="TonB-dependent receptor plug" evidence="15">
    <location>
        <begin position="53"/>
        <end position="163"/>
    </location>
</feature>
<keyword evidence="5 11" id="KW-0812">Transmembrane</keyword>
<protein>
    <submittedName>
        <fullName evidence="16">TonB-dependent receptor</fullName>
    </submittedName>
</protein>
<dbReference type="InterPro" id="IPR012910">
    <property type="entry name" value="Plug_dom"/>
</dbReference>
<dbReference type="Proteomes" id="UP000678374">
    <property type="component" value="Unassembled WGS sequence"/>
</dbReference>
<proteinExistence type="inferred from homology"/>
<dbReference type="PANTHER" id="PTHR30069">
    <property type="entry name" value="TONB-DEPENDENT OUTER MEMBRANE RECEPTOR"/>
    <property type="match status" value="1"/>
</dbReference>
<evidence type="ECO:0000256" key="6">
    <source>
        <dbReference type="ARBA" id="ARBA00022729"/>
    </source>
</evidence>
<dbReference type="Gene3D" id="2.40.170.20">
    <property type="entry name" value="TonB-dependent receptor, beta-barrel domain"/>
    <property type="match status" value="1"/>
</dbReference>
<dbReference type="AlphaFoldDB" id="A0A940YN36"/>
<evidence type="ECO:0000256" key="9">
    <source>
        <dbReference type="ARBA" id="ARBA00023170"/>
    </source>
</evidence>
<evidence type="ECO:0000256" key="7">
    <source>
        <dbReference type="ARBA" id="ARBA00023077"/>
    </source>
</evidence>
<keyword evidence="7 12" id="KW-0798">TonB box</keyword>